<organism evidence="2 3">
    <name type="scientific">Candidatus Methanoperedens nitratireducens</name>
    <dbReference type="NCBI Taxonomy" id="1392998"/>
    <lineage>
        <taxon>Archaea</taxon>
        <taxon>Methanobacteriati</taxon>
        <taxon>Methanobacteriota</taxon>
        <taxon>Stenosarchaea group</taxon>
        <taxon>Methanomicrobia</taxon>
        <taxon>Methanosarcinales</taxon>
        <taxon>ANME-2 cluster</taxon>
        <taxon>Candidatus Methanoperedentaceae</taxon>
        <taxon>Candidatus Methanoperedens</taxon>
    </lineage>
</organism>
<dbReference type="OrthoDB" id="15051at2157"/>
<dbReference type="PANTHER" id="PTHR12746:SF2">
    <property type="entry name" value="60S RIBOSOMAL EXPORT PROTEIN NMD3"/>
    <property type="match status" value="1"/>
</dbReference>
<dbReference type="InterPro" id="IPR007064">
    <property type="entry name" value="Nmd3_N"/>
</dbReference>
<feature type="domain" description="Nmd3 N-terminal" evidence="1">
    <location>
        <begin position="6"/>
        <end position="238"/>
    </location>
</feature>
<dbReference type="InterPro" id="IPR039768">
    <property type="entry name" value="Nmd3"/>
</dbReference>
<dbReference type="AlphaFoldDB" id="A0A062VCF9"/>
<accession>A0A062VCF9</accession>
<gene>
    <name evidence="2" type="ORF">ANME2D_00435</name>
</gene>
<dbReference type="RefSeq" id="WP_048088742.1">
    <property type="nucleotide sequence ID" value="NZ_JMIY01000001.1"/>
</dbReference>
<sequence>MTGIFCPKCGRDVDILYGKVCRQCFIGGKKLLECPAVIHLRICPTCGSVFKRGKWSSGEDEVETILDSVKDNLKINRDATDLELTLTPNKLDYSRYKVHIEAKARIEGVEIDASQDTEIRISWETCDVCSRIAGGYFEGIIQIRADKRFPAQEEQKECIMIAEDVAARAQERGDRLAFIAKTAELREGIDIYVGLIKLGRQICRAIIDRFGGRFTESPKLVGQKDGEDLYRITFALRLPEFVGGDIINVDDTVIEVHSSGKYVSGIDLDTGKRFIEKYDSLANVKKLGRMQDAVSAVLVADEKRIIQVLDPDTYETVTVKRPEFLSAKPGDEIKIIKTAKGIYVLP</sequence>
<keyword evidence="3" id="KW-1185">Reference proteome</keyword>
<reference evidence="2 3" key="1">
    <citation type="journal article" date="2013" name="Nature">
        <title>Anaerobic oxidation of methane coupled to nitrate reduction in a novel archaeal lineage.</title>
        <authorList>
            <person name="Haroon M.F."/>
            <person name="Hu S."/>
            <person name="Shi Y."/>
            <person name="Imelfort M."/>
            <person name="Keller J."/>
            <person name="Hugenholtz P."/>
            <person name="Yuan Z."/>
            <person name="Tyson G.W."/>
        </authorList>
    </citation>
    <scope>NUCLEOTIDE SEQUENCE [LARGE SCALE GENOMIC DNA]</scope>
    <source>
        <strain evidence="2 3">ANME-2d</strain>
    </source>
</reference>
<evidence type="ECO:0000259" key="1">
    <source>
        <dbReference type="Pfam" id="PF04981"/>
    </source>
</evidence>
<dbReference type="EMBL" id="JMIY01000001">
    <property type="protein sequence ID" value="KCZ73369.1"/>
    <property type="molecule type" value="Genomic_DNA"/>
</dbReference>
<dbReference type="GO" id="GO:0005737">
    <property type="term" value="C:cytoplasm"/>
    <property type="evidence" value="ECO:0007669"/>
    <property type="project" value="TreeGrafter"/>
</dbReference>
<evidence type="ECO:0000313" key="2">
    <source>
        <dbReference type="EMBL" id="KCZ73369.1"/>
    </source>
</evidence>
<dbReference type="PANTHER" id="PTHR12746">
    <property type="entry name" value="NONSENSE-MEDIATED MRNA DECAY PROTEIN 3"/>
    <property type="match status" value="1"/>
</dbReference>
<dbReference type="GO" id="GO:0043023">
    <property type="term" value="F:ribosomal large subunit binding"/>
    <property type="evidence" value="ECO:0007669"/>
    <property type="project" value="InterPro"/>
</dbReference>
<dbReference type="Pfam" id="PF04981">
    <property type="entry name" value="NMD3"/>
    <property type="match status" value="1"/>
</dbReference>
<protein>
    <submittedName>
        <fullName evidence="2">NMD protein affecting ribosome stability and mRNA decay</fullName>
    </submittedName>
</protein>
<proteinExistence type="predicted"/>
<evidence type="ECO:0000313" key="3">
    <source>
        <dbReference type="Proteomes" id="UP000027153"/>
    </source>
</evidence>
<comment type="caution">
    <text evidence="2">The sequence shown here is derived from an EMBL/GenBank/DDBJ whole genome shotgun (WGS) entry which is preliminary data.</text>
</comment>
<name>A0A062VCF9_9EURY</name>
<dbReference type="Proteomes" id="UP000027153">
    <property type="component" value="Unassembled WGS sequence"/>
</dbReference>